<evidence type="ECO:0000256" key="5">
    <source>
        <dbReference type="SAM" id="MobiDB-lite"/>
    </source>
</evidence>
<feature type="domain" description="MARVEL" evidence="7">
    <location>
        <begin position="7"/>
        <end position="154"/>
    </location>
</feature>
<dbReference type="RefSeq" id="XP_056488316.1">
    <property type="nucleotide sequence ID" value="XM_056632765.1"/>
</dbReference>
<evidence type="ECO:0000256" key="4">
    <source>
        <dbReference type="ARBA" id="ARBA00023136"/>
    </source>
</evidence>
<evidence type="ECO:0000256" key="2">
    <source>
        <dbReference type="ARBA" id="ARBA00022692"/>
    </source>
</evidence>
<protein>
    <recommendedName>
        <fullName evidence="7">MARVEL domain-containing protein</fullName>
    </recommendedName>
</protein>
<reference evidence="8" key="1">
    <citation type="submission" date="2022-12" db="EMBL/GenBank/DDBJ databases">
        <authorList>
            <person name="Petersen C."/>
        </authorList>
    </citation>
    <scope>NUCLEOTIDE SEQUENCE</scope>
    <source>
        <strain evidence="8">IBT 29677</strain>
    </source>
</reference>
<dbReference type="GeneID" id="81371745"/>
<evidence type="ECO:0000259" key="7">
    <source>
        <dbReference type="Pfam" id="PF01284"/>
    </source>
</evidence>
<gene>
    <name evidence="8" type="ORF">N7509_008128</name>
</gene>
<feature type="transmembrane region" description="Helical" evidence="6">
    <location>
        <begin position="7"/>
        <end position="30"/>
    </location>
</feature>
<dbReference type="OrthoDB" id="2117453at2759"/>
<feature type="compositionally biased region" description="Basic and acidic residues" evidence="5">
    <location>
        <begin position="206"/>
        <end position="217"/>
    </location>
</feature>
<evidence type="ECO:0000313" key="9">
    <source>
        <dbReference type="Proteomes" id="UP001147747"/>
    </source>
</evidence>
<dbReference type="Pfam" id="PF01284">
    <property type="entry name" value="MARVEL"/>
    <property type="match status" value="1"/>
</dbReference>
<feature type="transmembrane region" description="Helical" evidence="6">
    <location>
        <begin position="59"/>
        <end position="84"/>
    </location>
</feature>
<dbReference type="AlphaFoldDB" id="A0A9W9W092"/>
<reference evidence="8" key="2">
    <citation type="journal article" date="2023" name="IMA Fungus">
        <title>Comparative genomic study of the Penicillium genus elucidates a diverse pangenome and 15 lateral gene transfer events.</title>
        <authorList>
            <person name="Petersen C."/>
            <person name="Sorensen T."/>
            <person name="Nielsen M.R."/>
            <person name="Sondergaard T.E."/>
            <person name="Sorensen J.L."/>
            <person name="Fitzpatrick D.A."/>
            <person name="Frisvad J.C."/>
            <person name="Nielsen K.L."/>
        </authorList>
    </citation>
    <scope>NUCLEOTIDE SEQUENCE</scope>
    <source>
        <strain evidence="8">IBT 29677</strain>
    </source>
</reference>
<evidence type="ECO:0000256" key="1">
    <source>
        <dbReference type="ARBA" id="ARBA00004141"/>
    </source>
</evidence>
<accession>A0A9W9W092</accession>
<evidence type="ECO:0000256" key="6">
    <source>
        <dbReference type="SAM" id="Phobius"/>
    </source>
</evidence>
<sequence>MLALHTALYVLLGTALVFAIVELGLSAYVVSGYSGNAEEWSCDAFTCGYHTVKVSTPGILAFLVFVSLWTMIVSVAAAVLPWFYARKGNVTSKLNMTLGISTIVVYFITSVFWLACFADIVTIFGAGNVYNDYLNAVVAFAVLLWLIFVALVILTILTAVGVLVSSWPGHQNMRQNRTSGTAPVHDVPMSTAPPAPLPGAVPSELSARDAEALHDQAHSQSHSISSPSAVNSAELDGGNGHKY</sequence>
<comment type="subcellular location">
    <subcellularLocation>
        <location evidence="1">Membrane</location>
        <topology evidence="1">Multi-pass membrane protein</topology>
    </subcellularLocation>
</comment>
<keyword evidence="2 6" id="KW-0812">Transmembrane</keyword>
<dbReference type="Proteomes" id="UP001147747">
    <property type="component" value="Unassembled WGS sequence"/>
</dbReference>
<feature type="transmembrane region" description="Helical" evidence="6">
    <location>
        <begin position="96"/>
        <end position="124"/>
    </location>
</feature>
<keyword evidence="9" id="KW-1185">Reference proteome</keyword>
<comment type="caution">
    <text evidence="8">The sequence shown here is derived from an EMBL/GenBank/DDBJ whole genome shotgun (WGS) entry which is preliminary data.</text>
</comment>
<organism evidence="8 9">
    <name type="scientific">Penicillium cosmopolitanum</name>
    <dbReference type="NCBI Taxonomy" id="1131564"/>
    <lineage>
        <taxon>Eukaryota</taxon>
        <taxon>Fungi</taxon>
        <taxon>Dikarya</taxon>
        <taxon>Ascomycota</taxon>
        <taxon>Pezizomycotina</taxon>
        <taxon>Eurotiomycetes</taxon>
        <taxon>Eurotiomycetidae</taxon>
        <taxon>Eurotiales</taxon>
        <taxon>Aspergillaceae</taxon>
        <taxon>Penicillium</taxon>
    </lineage>
</organism>
<dbReference type="GO" id="GO:0016020">
    <property type="term" value="C:membrane"/>
    <property type="evidence" value="ECO:0007669"/>
    <property type="project" value="UniProtKB-SubCell"/>
</dbReference>
<dbReference type="EMBL" id="JAPZBU010000008">
    <property type="protein sequence ID" value="KAJ5392638.1"/>
    <property type="molecule type" value="Genomic_DNA"/>
</dbReference>
<name>A0A9W9W092_9EURO</name>
<feature type="region of interest" description="Disordered" evidence="5">
    <location>
        <begin position="198"/>
        <end position="243"/>
    </location>
</feature>
<keyword evidence="4 6" id="KW-0472">Membrane</keyword>
<evidence type="ECO:0000256" key="3">
    <source>
        <dbReference type="ARBA" id="ARBA00022989"/>
    </source>
</evidence>
<feature type="transmembrane region" description="Helical" evidence="6">
    <location>
        <begin position="136"/>
        <end position="164"/>
    </location>
</feature>
<feature type="compositionally biased region" description="Low complexity" evidence="5">
    <location>
        <begin position="218"/>
        <end position="229"/>
    </location>
</feature>
<dbReference type="InterPro" id="IPR008253">
    <property type="entry name" value="Marvel"/>
</dbReference>
<proteinExistence type="predicted"/>
<keyword evidence="3 6" id="KW-1133">Transmembrane helix</keyword>
<evidence type="ECO:0000313" key="8">
    <source>
        <dbReference type="EMBL" id="KAJ5392638.1"/>
    </source>
</evidence>